<dbReference type="STRING" id="649760.HMPREF0971_01664"/>
<evidence type="ECO:0000256" key="1">
    <source>
        <dbReference type="SAM" id="Phobius"/>
    </source>
</evidence>
<name>D1QRQ8_9BACT</name>
<gene>
    <name evidence="2" type="ORF">HMPREF0971_01664</name>
</gene>
<feature type="transmembrane region" description="Helical" evidence="1">
    <location>
        <begin position="91"/>
        <end position="112"/>
    </location>
</feature>
<organism evidence="2 3">
    <name type="scientific">Segatella oris F0302</name>
    <dbReference type="NCBI Taxonomy" id="649760"/>
    <lineage>
        <taxon>Bacteria</taxon>
        <taxon>Pseudomonadati</taxon>
        <taxon>Bacteroidota</taxon>
        <taxon>Bacteroidia</taxon>
        <taxon>Bacteroidales</taxon>
        <taxon>Prevotellaceae</taxon>
        <taxon>Segatella</taxon>
    </lineage>
</organism>
<reference evidence="2 3" key="1">
    <citation type="submission" date="2009-11" db="EMBL/GenBank/DDBJ databases">
        <authorList>
            <person name="Weinstock G."/>
            <person name="Sodergren E."/>
            <person name="Clifton S."/>
            <person name="Fulton L."/>
            <person name="Fulton B."/>
            <person name="Courtney L."/>
            <person name="Fronick C."/>
            <person name="Harrison M."/>
            <person name="Strong C."/>
            <person name="Farmer C."/>
            <person name="Delahaunty K."/>
            <person name="Markovic C."/>
            <person name="Hall O."/>
            <person name="Minx P."/>
            <person name="Tomlinson C."/>
            <person name="Mitreva M."/>
            <person name="Nelson J."/>
            <person name="Hou S."/>
            <person name="Wollam A."/>
            <person name="Pepin K.H."/>
            <person name="Johnson M."/>
            <person name="Bhonagiri V."/>
            <person name="Nash W.E."/>
            <person name="Warren W."/>
            <person name="Chinwalla A."/>
            <person name="Mardis E.R."/>
            <person name="Wilson R.K."/>
        </authorList>
    </citation>
    <scope>NUCLEOTIDE SEQUENCE [LARGE SCALE GENOMIC DNA]</scope>
    <source>
        <strain evidence="2 3">F0302</strain>
    </source>
</reference>
<dbReference type="Proteomes" id="UP000004079">
    <property type="component" value="Unassembled WGS sequence"/>
</dbReference>
<proteinExistence type="predicted"/>
<feature type="transmembrane region" description="Helical" evidence="1">
    <location>
        <begin position="12"/>
        <end position="36"/>
    </location>
</feature>
<evidence type="ECO:0000313" key="3">
    <source>
        <dbReference type="Proteomes" id="UP000004079"/>
    </source>
</evidence>
<accession>D1QRQ8</accession>
<dbReference type="AlphaFoldDB" id="D1QRQ8"/>
<protein>
    <submittedName>
        <fullName evidence="2">Uncharacterized protein</fullName>
    </submittedName>
</protein>
<sequence>MMYNDLKLLFKHATIILVILLFVRCCFAVAFVPLGIFADHPGILPLFFFNILRFDVQIICYILLLPTTLTLIVTAVRKPWTARFLSKFRRIYFSVIDVLVLMIGGIDLGFYANFNSHINLTFFDFFNEGPISLLQTIWEEYHCVWTCILTHRDPTSLDYPQDRETFMLCRYDETEDNHRLDSFHRGSDNRLERFYLAVPSANRRYFCLGQ</sequence>
<keyword evidence="1" id="KW-0812">Transmembrane</keyword>
<keyword evidence="1" id="KW-0472">Membrane</keyword>
<evidence type="ECO:0000313" key="2">
    <source>
        <dbReference type="EMBL" id="EFB31915.1"/>
    </source>
</evidence>
<dbReference type="HOGENOM" id="CLU_1309208_0_0_10"/>
<dbReference type="EMBL" id="ACUZ02000031">
    <property type="protein sequence ID" value="EFB31915.1"/>
    <property type="molecule type" value="Genomic_DNA"/>
</dbReference>
<feature type="transmembrane region" description="Helical" evidence="1">
    <location>
        <begin position="56"/>
        <end position="76"/>
    </location>
</feature>
<comment type="caution">
    <text evidence="2">The sequence shown here is derived from an EMBL/GenBank/DDBJ whole genome shotgun (WGS) entry which is preliminary data.</text>
</comment>
<keyword evidence="1" id="KW-1133">Transmembrane helix</keyword>